<keyword evidence="2 6" id="KW-0812">Transmembrane</keyword>
<dbReference type="PANTHER" id="PTHR12127:SF7">
    <property type="entry name" value="SD02261P"/>
    <property type="match status" value="1"/>
</dbReference>
<protein>
    <recommendedName>
        <fullName evidence="7">Polycystin cation channel PKD1/PKD2 domain-containing protein</fullName>
    </recommendedName>
</protein>
<dbReference type="GO" id="GO:0072345">
    <property type="term" value="F:NAADP-sensitive calcium-release channel activity"/>
    <property type="evidence" value="ECO:0007669"/>
    <property type="project" value="TreeGrafter"/>
</dbReference>
<name>A0A7S1KQV2_9EUKA</name>
<dbReference type="InterPro" id="IPR039031">
    <property type="entry name" value="Mucolipin"/>
</dbReference>
<accession>A0A7S1KQV2</accession>
<feature type="transmembrane region" description="Helical" evidence="6">
    <location>
        <begin position="426"/>
        <end position="445"/>
    </location>
</feature>
<feature type="transmembrane region" description="Helical" evidence="6">
    <location>
        <begin position="400"/>
        <end position="420"/>
    </location>
</feature>
<dbReference type="Gene3D" id="1.10.287.70">
    <property type="match status" value="1"/>
</dbReference>
<organism evidence="8">
    <name type="scientific">Percolomonas cosmopolitus</name>
    <dbReference type="NCBI Taxonomy" id="63605"/>
    <lineage>
        <taxon>Eukaryota</taxon>
        <taxon>Discoba</taxon>
        <taxon>Heterolobosea</taxon>
        <taxon>Tetramitia</taxon>
        <taxon>Eutetramitia</taxon>
        <taxon>Percolomonadidae</taxon>
        <taxon>Percolomonas</taxon>
    </lineage>
</organism>
<dbReference type="Pfam" id="PF08016">
    <property type="entry name" value="PKD_channel"/>
    <property type="match status" value="1"/>
</dbReference>
<evidence type="ECO:0000256" key="1">
    <source>
        <dbReference type="ARBA" id="ARBA00004141"/>
    </source>
</evidence>
<feature type="transmembrane region" description="Helical" evidence="6">
    <location>
        <begin position="82"/>
        <end position="102"/>
    </location>
</feature>
<feature type="domain" description="Polycystin cation channel PKD1/PKD2" evidence="7">
    <location>
        <begin position="428"/>
        <end position="558"/>
    </location>
</feature>
<proteinExistence type="predicted"/>
<evidence type="ECO:0000256" key="5">
    <source>
        <dbReference type="SAM" id="MobiDB-lite"/>
    </source>
</evidence>
<dbReference type="InterPro" id="IPR013122">
    <property type="entry name" value="PKD1_2_channel"/>
</dbReference>
<dbReference type="GO" id="GO:0016020">
    <property type="term" value="C:membrane"/>
    <property type="evidence" value="ECO:0007669"/>
    <property type="project" value="UniProtKB-SubCell"/>
</dbReference>
<keyword evidence="4 6" id="KW-0472">Membrane</keyword>
<comment type="subcellular location">
    <subcellularLocation>
        <location evidence="1">Membrane</location>
        <topology evidence="1">Multi-pass membrane protein</topology>
    </subcellularLocation>
</comment>
<evidence type="ECO:0000313" key="8">
    <source>
        <dbReference type="EMBL" id="CAD9082462.1"/>
    </source>
</evidence>
<dbReference type="EMBL" id="HBGD01006828">
    <property type="protein sequence ID" value="CAD9082462.1"/>
    <property type="molecule type" value="Transcribed_RNA"/>
</dbReference>
<reference evidence="8" key="1">
    <citation type="submission" date="2021-01" db="EMBL/GenBank/DDBJ databases">
        <authorList>
            <person name="Corre E."/>
            <person name="Pelletier E."/>
            <person name="Niang G."/>
            <person name="Scheremetjew M."/>
            <person name="Finn R."/>
            <person name="Kale V."/>
            <person name="Holt S."/>
            <person name="Cochrane G."/>
            <person name="Meng A."/>
            <person name="Brown T."/>
            <person name="Cohen L."/>
        </authorList>
    </citation>
    <scope>NUCLEOTIDE SEQUENCE</scope>
    <source>
        <strain evidence="8">WS</strain>
    </source>
</reference>
<feature type="region of interest" description="Disordered" evidence="5">
    <location>
        <begin position="1"/>
        <end position="24"/>
    </location>
</feature>
<keyword evidence="3 6" id="KW-1133">Transmembrane helix</keyword>
<gene>
    <name evidence="8" type="ORF">PCOS0759_LOCUS5702</name>
</gene>
<sequence length="690" mass="80218">MTQPVETLEGNGDSDTRQTFSRPQASARASFLSSLGRSRLAVGFRRALRFRSASSQNVSIEQRLTLSPLQKFKTYGRIPFKLLTHVALLIFITLQIVLFTWYRQPYLSTMGLGFVNTFLPEGFQNLQENAEGYYTYYFQSINETLEHVRSVVELYENFIDDSPDTFVYLPKDLDKNYNVKKPITVEALLYASSIRDLLNVSKTNVNSFVREPFTTITDELTMDNPLGHSSKLWDYLDTEAKQRRFFDRLRYMKLRFDVQSLDISSIGPFKRIAECIQWHIDLYFDHLVRGGRLPLKLIYSFDKCENMSLDFYSWILKFCKPYLWCSVFIFFLSIVSSLLILKSIFHRFRLFKRLRKMRRLTSVQCHHSSSFFTRILSRVPLFSKYVSIADITAFINGWNVITLLADFINLITCVMCFVVFKEGEGTTFMLGLGTLLSYIHIIRYFQYYPQFNTLVLALTRALPSIIRFIIGSFPIFLAFSVCATILFGQYADYFEDLDDSSVTLFAVLNGDAMHDVFDMLFGHNVILAYLSRVYLYIFVLLFICGVLNIFILIMEDAYFSLNKKESENNENDIAGFMNTLDDDDIEEIMIYETRKQEAFDEIEKEEGITLDYVLNYESLEDNICRLQKLVRECMSKVQHPSGKAKEAEKNFNRATGHLLRSVGDKMSDGTTTHLERLQKRSENVFKFNSS</sequence>
<feature type="transmembrane region" description="Helical" evidence="6">
    <location>
        <begin position="533"/>
        <end position="554"/>
    </location>
</feature>
<dbReference type="AlphaFoldDB" id="A0A7S1KQV2"/>
<evidence type="ECO:0000259" key="7">
    <source>
        <dbReference type="Pfam" id="PF08016"/>
    </source>
</evidence>
<dbReference type="PANTHER" id="PTHR12127">
    <property type="entry name" value="MUCOLIPIN"/>
    <property type="match status" value="1"/>
</dbReference>
<evidence type="ECO:0000256" key="4">
    <source>
        <dbReference type="ARBA" id="ARBA00023136"/>
    </source>
</evidence>
<feature type="transmembrane region" description="Helical" evidence="6">
    <location>
        <begin position="465"/>
        <end position="487"/>
    </location>
</feature>
<evidence type="ECO:0000256" key="2">
    <source>
        <dbReference type="ARBA" id="ARBA00022692"/>
    </source>
</evidence>
<feature type="transmembrane region" description="Helical" evidence="6">
    <location>
        <begin position="321"/>
        <end position="345"/>
    </location>
</feature>
<evidence type="ECO:0000256" key="3">
    <source>
        <dbReference type="ARBA" id="ARBA00022989"/>
    </source>
</evidence>
<evidence type="ECO:0000256" key="6">
    <source>
        <dbReference type="SAM" id="Phobius"/>
    </source>
</evidence>